<dbReference type="Proteomes" id="UP000756346">
    <property type="component" value="Unassembled WGS sequence"/>
</dbReference>
<sequence>MTVVTLTSADYDPNWRLEAKFWRPVQEGLRGDRPEPEPDMPLIPSEEMFGPERTARYNIVYAGGRTLPLEPLQVPVREVKQAPGDPEGRNFAPSNPDQLKMMISDHYEKHKETWAEEFGPRLKSHPGCPRGREIQGTQAGIVGVAGTHVQNRLQNAEIIILVTSLLVADGHAGSSLVPIIKDPEMQDLAKLIYKGLKAVLELFWTNGAENPGIPESNVYASSISVVAAGDGLCRMKLAAAFAASSGATPAPLLVLWLSWL</sequence>
<name>A0A9P8XZ24_9PEZI</name>
<dbReference type="GeneID" id="70186836"/>
<evidence type="ECO:0000313" key="1">
    <source>
        <dbReference type="EMBL" id="KAH7021645.1"/>
    </source>
</evidence>
<dbReference type="EMBL" id="JAGTJQ010000010">
    <property type="protein sequence ID" value="KAH7021645.1"/>
    <property type="molecule type" value="Genomic_DNA"/>
</dbReference>
<evidence type="ECO:0000313" key="2">
    <source>
        <dbReference type="Proteomes" id="UP000756346"/>
    </source>
</evidence>
<organism evidence="1 2">
    <name type="scientific">Microdochium trichocladiopsis</name>
    <dbReference type="NCBI Taxonomy" id="1682393"/>
    <lineage>
        <taxon>Eukaryota</taxon>
        <taxon>Fungi</taxon>
        <taxon>Dikarya</taxon>
        <taxon>Ascomycota</taxon>
        <taxon>Pezizomycotina</taxon>
        <taxon>Sordariomycetes</taxon>
        <taxon>Xylariomycetidae</taxon>
        <taxon>Xylariales</taxon>
        <taxon>Microdochiaceae</taxon>
        <taxon>Microdochium</taxon>
    </lineage>
</organism>
<keyword evidence="2" id="KW-1185">Reference proteome</keyword>
<comment type="caution">
    <text evidence="1">The sequence shown here is derived from an EMBL/GenBank/DDBJ whole genome shotgun (WGS) entry which is preliminary data.</text>
</comment>
<proteinExistence type="predicted"/>
<protein>
    <submittedName>
        <fullName evidence="1">Uncharacterized protein</fullName>
    </submittedName>
</protein>
<gene>
    <name evidence="1" type="ORF">B0I36DRAFT_354262</name>
</gene>
<dbReference type="AlphaFoldDB" id="A0A9P8XZ24"/>
<accession>A0A9P8XZ24</accession>
<reference evidence="1" key="1">
    <citation type="journal article" date="2021" name="Nat. Commun.">
        <title>Genetic determinants of endophytism in the Arabidopsis root mycobiome.</title>
        <authorList>
            <person name="Mesny F."/>
            <person name="Miyauchi S."/>
            <person name="Thiergart T."/>
            <person name="Pickel B."/>
            <person name="Atanasova L."/>
            <person name="Karlsson M."/>
            <person name="Huettel B."/>
            <person name="Barry K.W."/>
            <person name="Haridas S."/>
            <person name="Chen C."/>
            <person name="Bauer D."/>
            <person name="Andreopoulos W."/>
            <person name="Pangilinan J."/>
            <person name="LaButti K."/>
            <person name="Riley R."/>
            <person name="Lipzen A."/>
            <person name="Clum A."/>
            <person name="Drula E."/>
            <person name="Henrissat B."/>
            <person name="Kohler A."/>
            <person name="Grigoriev I.V."/>
            <person name="Martin F.M."/>
            <person name="Hacquard S."/>
        </authorList>
    </citation>
    <scope>NUCLEOTIDE SEQUENCE</scope>
    <source>
        <strain evidence="1">MPI-CAGE-CH-0230</strain>
    </source>
</reference>
<dbReference type="RefSeq" id="XP_046007846.1">
    <property type="nucleotide sequence ID" value="XM_046157290.1"/>
</dbReference>